<evidence type="ECO:0000313" key="1">
    <source>
        <dbReference type="EMBL" id="OIQ96704.1"/>
    </source>
</evidence>
<name>A0A1J5RKJ4_9ZZZZ</name>
<accession>A0A1J5RKJ4</accession>
<dbReference type="AlphaFoldDB" id="A0A1J5RKJ4"/>
<sequence>MNIAVLILLVMMVVLTYRKYQHDVSYKTQARSHVFDECLSLFQKPLVSQDQANLPILQGEYAGYQVALSVVEDTLGWRKLPPLWLLIKVTANKPSHGTLDMIVRPANNEFYSPSWQWDGNLTIPSSWPQHAIIKYQQQAIDLALLSPYIPALFKDLNMKELLVTPGMVRLTYMAKQAERGEYLIMRNAVYEETPISKNIVEALLRQAIVIRRAVENPEITAVL</sequence>
<organism evidence="1">
    <name type="scientific">mine drainage metagenome</name>
    <dbReference type="NCBI Taxonomy" id="410659"/>
    <lineage>
        <taxon>unclassified sequences</taxon>
        <taxon>metagenomes</taxon>
        <taxon>ecological metagenomes</taxon>
    </lineage>
</organism>
<comment type="caution">
    <text evidence="1">The sequence shown here is derived from an EMBL/GenBank/DDBJ whole genome shotgun (WGS) entry which is preliminary data.</text>
</comment>
<protein>
    <submittedName>
        <fullName evidence="1">Uncharacterized protein</fullName>
    </submittedName>
</protein>
<proteinExistence type="predicted"/>
<reference evidence="1" key="1">
    <citation type="submission" date="2016-10" db="EMBL/GenBank/DDBJ databases">
        <title>Sequence of Gallionella enrichment culture.</title>
        <authorList>
            <person name="Poehlein A."/>
            <person name="Muehling M."/>
            <person name="Daniel R."/>
        </authorList>
    </citation>
    <scope>NUCLEOTIDE SEQUENCE</scope>
</reference>
<gene>
    <name evidence="1" type="ORF">GALL_212920</name>
</gene>
<dbReference type="EMBL" id="MLJW01000144">
    <property type="protein sequence ID" value="OIQ96704.1"/>
    <property type="molecule type" value="Genomic_DNA"/>
</dbReference>